<gene>
    <name evidence="1" type="ORF">FLP15_03485</name>
</gene>
<reference evidence="1 2" key="1">
    <citation type="submission" date="2019-07" db="EMBL/GenBank/DDBJ databases">
        <title>Genome sequencing of KACC 19320.</title>
        <authorList>
            <person name="Heo J."/>
            <person name="Kim S.-J."/>
            <person name="Kim J.-S."/>
            <person name="Hong S.-B."/>
            <person name="Kwon S.-W."/>
        </authorList>
    </citation>
    <scope>NUCLEOTIDE SEQUENCE [LARGE SCALE GENOMIC DNA]</scope>
    <source>
        <strain evidence="1 2">KACC 19320</strain>
    </source>
</reference>
<keyword evidence="2" id="KW-1185">Reference proteome</keyword>
<dbReference type="AlphaFoldDB" id="A0A514Z747"/>
<sequence>MIKEEQIADLRRDVEKVRRASEAPRTWEGLAEIESIINYINRKYGTSFRGYEIALSEAESYLWNKHDRLKGYY</sequence>
<dbReference type="KEGG" id="lack:FLP15_03485"/>
<dbReference type="RefSeq" id="WP_142766016.1">
    <property type="nucleotide sequence ID" value="NZ_CP041356.1"/>
</dbReference>
<dbReference type="Proteomes" id="UP000315128">
    <property type="component" value="Chromosome"/>
</dbReference>
<protein>
    <submittedName>
        <fullName evidence="1">Uncharacterized protein</fullName>
    </submittedName>
</protein>
<accession>A0A514Z747</accession>
<dbReference type="EMBL" id="CP041356">
    <property type="protein sequence ID" value="QDK70404.1"/>
    <property type="molecule type" value="Genomic_DNA"/>
</dbReference>
<dbReference type="OrthoDB" id="9849336at2"/>
<organism evidence="1 2">
    <name type="scientific">Lactococcus protaetiae</name>
    <dbReference type="NCBI Taxonomy" id="2592653"/>
    <lineage>
        <taxon>Bacteria</taxon>
        <taxon>Bacillati</taxon>
        <taxon>Bacillota</taxon>
        <taxon>Bacilli</taxon>
        <taxon>Lactobacillales</taxon>
        <taxon>Streptococcaceae</taxon>
        <taxon>Lactococcus</taxon>
    </lineage>
</organism>
<evidence type="ECO:0000313" key="2">
    <source>
        <dbReference type="Proteomes" id="UP000315128"/>
    </source>
</evidence>
<proteinExistence type="predicted"/>
<name>A0A514Z747_9LACT</name>
<evidence type="ECO:0000313" key="1">
    <source>
        <dbReference type="EMBL" id="QDK70404.1"/>
    </source>
</evidence>